<comment type="caution">
    <text evidence="1">The sequence shown here is derived from an EMBL/GenBank/DDBJ whole genome shotgun (WGS) entry which is preliminary data.</text>
</comment>
<dbReference type="EMBL" id="CM023491">
    <property type="protein sequence ID" value="KAH6941542.1"/>
    <property type="molecule type" value="Genomic_DNA"/>
</dbReference>
<proteinExistence type="predicted"/>
<gene>
    <name evidence="1" type="ORF">HPB50_019518</name>
</gene>
<dbReference type="Proteomes" id="UP000821845">
    <property type="component" value="Chromosome 11"/>
</dbReference>
<reference evidence="1" key="1">
    <citation type="submission" date="2020-05" db="EMBL/GenBank/DDBJ databases">
        <title>Large-scale comparative analyses of tick genomes elucidate their genetic diversity and vector capacities.</title>
        <authorList>
            <person name="Jia N."/>
            <person name="Wang J."/>
            <person name="Shi W."/>
            <person name="Du L."/>
            <person name="Sun Y."/>
            <person name="Zhan W."/>
            <person name="Jiang J."/>
            <person name="Wang Q."/>
            <person name="Zhang B."/>
            <person name="Ji P."/>
            <person name="Sakyi L.B."/>
            <person name="Cui X."/>
            <person name="Yuan T."/>
            <person name="Jiang B."/>
            <person name="Yang W."/>
            <person name="Lam T.T.-Y."/>
            <person name="Chang Q."/>
            <person name="Ding S."/>
            <person name="Wang X."/>
            <person name="Zhu J."/>
            <person name="Ruan X."/>
            <person name="Zhao L."/>
            <person name="Wei J."/>
            <person name="Que T."/>
            <person name="Du C."/>
            <person name="Cheng J."/>
            <person name="Dai P."/>
            <person name="Han X."/>
            <person name="Huang E."/>
            <person name="Gao Y."/>
            <person name="Liu J."/>
            <person name="Shao H."/>
            <person name="Ye R."/>
            <person name="Li L."/>
            <person name="Wei W."/>
            <person name="Wang X."/>
            <person name="Wang C."/>
            <person name="Yang T."/>
            <person name="Huo Q."/>
            <person name="Li W."/>
            <person name="Guo W."/>
            <person name="Chen H."/>
            <person name="Zhou L."/>
            <person name="Ni X."/>
            <person name="Tian J."/>
            <person name="Zhou Y."/>
            <person name="Sheng Y."/>
            <person name="Liu T."/>
            <person name="Pan Y."/>
            <person name="Xia L."/>
            <person name="Li J."/>
            <person name="Zhao F."/>
            <person name="Cao W."/>
        </authorList>
    </citation>
    <scope>NUCLEOTIDE SEQUENCE</scope>
    <source>
        <strain evidence="1">Hyas-2018</strain>
    </source>
</reference>
<evidence type="ECO:0000313" key="2">
    <source>
        <dbReference type="Proteomes" id="UP000821845"/>
    </source>
</evidence>
<organism evidence="1 2">
    <name type="scientific">Hyalomma asiaticum</name>
    <name type="common">Tick</name>
    <dbReference type="NCBI Taxonomy" id="266040"/>
    <lineage>
        <taxon>Eukaryota</taxon>
        <taxon>Metazoa</taxon>
        <taxon>Ecdysozoa</taxon>
        <taxon>Arthropoda</taxon>
        <taxon>Chelicerata</taxon>
        <taxon>Arachnida</taxon>
        <taxon>Acari</taxon>
        <taxon>Parasitiformes</taxon>
        <taxon>Ixodida</taxon>
        <taxon>Ixodoidea</taxon>
        <taxon>Ixodidae</taxon>
        <taxon>Hyalomminae</taxon>
        <taxon>Hyalomma</taxon>
    </lineage>
</organism>
<evidence type="ECO:0000313" key="1">
    <source>
        <dbReference type="EMBL" id="KAH6941542.1"/>
    </source>
</evidence>
<name>A0ACB7T808_HYAAI</name>
<sequence length="110" mass="11974">MKTMLTLAIVGLLAATVRGRDELCDLADDKKLQAVQCITSHASAELKSKWDTLKQTFGNQDDLATANKLCELRTGAAESSTQTVLFTKAEEDEIKSAFEACRAAPQPKTR</sequence>
<keyword evidence="2" id="KW-1185">Reference proteome</keyword>
<protein>
    <submittedName>
        <fullName evidence="1">Uncharacterized protein</fullName>
    </submittedName>
</protein>
<accession>A0ACB7T808</accession>